<dbReference type="InterPro" id="IPR013221">
    <property type="entry name" value="Mur_ligase_cen"/>
</dbReference>
<evidence type="ECO:0000256" key="11">
    <source>
        <dbReference type="ARBA" id="ARBA00048094"/>
    </source>
</evidence>
<keyword evidence="8 13" id="KW-0547">Nucleotide-binding</keyword>
<comment type="subunit">
    <text evidence="3">Homodimer.</text>
</comment>
<dbReference type="Gene3D" id="3.40.1190.10">
    <property type="entry name" value="Mur-like, catalytic domain"/>
    <property type="match status" value="1"/>
</dbReference>
<dbReference type="Pfam" id="PF18921">
    <property type="entry name" value="Cyanophycin_syn"/>
    <property type="match status" value="1"/>
</dbReference>
<evidence type="ECO:0000256" key="1">
    <source>
        <dbReference type="ARBA" id="ARBA00003184"/>
    </source>
</evidence>
<evidence type="ECO:0000256" key="8">
    <source>
        <dbReference type="ARBA" id="ARBA00022741"/>
    </source>
</evidence>
<evidence type="ECO:0000313" key="15">
    <source>
        <dbReference type="EMBL" id="MFD2247366.1"/>
    </source>
</evidence>
<comment type="catalytic activity">
    <reaction evidence="11">
        <text>[L-4-(L-arginin-2-N-yl)aspartate](n)-L-aspartate + L-arginine + ATP = [L-4-(L-arginin-2-N-yl)aspartate](n+1) + ADP + phosphate + H(+)</text>
        <dbReference type="Rhea" id="RHEA:23888"/>
        <dbReference type="Rhea" id="RHEA-COMP:13732"/>
        <dbReference type="Rhea" id="RHEA-COMP:13733"/>
        <dbReference type="ChEBI" id="CHEBI:15378"/>
        <dbReference type="ChEBI" id="CHEBI:30616"/>
        <dbReference type="ChEBI" id="CHEBI:32682"/>
        <dbReference type="ChEBI" id="CHEBI:43474"/>
        <dbReference type="ChEBI" id="CHEBI:137986"/>
        <dbReference type="ChEBI" id="CHEBI:137990"/>
        <dbReference type="ChEBI" id="CHEBI:456216"/>
        <dbReference type="EC" id="6.3.2.30"/>
    </reaction>
</comment>
<dbReference type="EMBL" id="JBHUIM010000002">
    <property type="protein sequence ID" value="MFD2247366.1"/>
    <property type="molecule type" value="Genomic_DNA"/>
</dbReference>
<dbReference type="PANTHER" id="PTHR23135">
    <property type="entry name" value="MUR LIGASE FAMILY MEMBER"/>
    <property type="match status" value="1"/>
</dbReference>
<dbReference type="InterPro" id="IPR036615">
    <property type="entry name" value="Mur_ligase_C_dom_sf"/>
</dbReference>
<sequence>MNILELRVMRGPSYWSIKHPKIIVLKLDLGDLQDVLTNEIHHFAERLEKLFPGMFEHRSTEGTEGGFFKLVREGTTLSKVVQHIALELQTVAGMDSGYGRRYPAKEPGVDYVVFSYQQERAGEYAAHAAVRITEALARGKKVSVVQDIAKLHQIREDEYFGPSTEAIVSEAVSRNIPYINDVKRGLIQLGYGVNQKHIQAAMSSRTSCFAVEIAGDKNATKMILEDAGIPVPQGMIVHNVDELEEAVDRIGFPIVVKPLNANQGKGASINVQSWKEATRGLADAQRFSQAVMVEQFIEGADYRLLVIDGKFIAAAKRTPAMVTGDGISTIQQLIQDVNKDPRRGIGHEKALTHIKVDKNTRSILREKDLTLKSVLPAGEVLYLKSTANLSTGGTATDVTDQVHPYNVLMAERIAGIIGLDICGVDVMTSDIAIPLPETRGAVIEVNAAPGLRMHISPTEGLPRNVAEPIINMLFPHGCPSRIPIVAITGTNGKTTTTRLIAHMLKFKGYQVGYTTTDGIYIQDKKIIKGDTTGAFSSEFVLKDPTVNFAVLEVARGGMLRSGLAFRQCDVGVVTNVAADHLGLGDIHTVEEMAQVKAVVPRTVCPDGYSVLNADDDLVYGMAEGLSSKVAFFSLDEDNPRILKHISKGGLAAVYENGYISIFKNTYKMRVDRVADIPLTFGGRARFNIQNVLAATLTGYINHMELSEIKTALRTFIPSAETTPGRMNLFKLPKYEVLIDYAHNTASMEAIADFISNVEAPLKIGIIAGIGDRRDNDTIEIGKLAAQMFDEIIIRQDKDLRGRSGSEINGLLKQGIMQVKPELELKEIEQEARALAHALEYAPPGSFITLFSEDIPEAVKLVESFRIIQHRQVPVDQNNT</sequence>
<evidence type="ECO:0000256" key="9">
    <source>
        <dbReference type="ARBA" id="ARBA00022840"/>
    </source>
</evidence>
<name>A0ABW5CY49_9BACT</name>
<dbReference type="Proteomes" id="UP001597374">
    <property type="component" value="Unassembled WGS sequence"/>
</dbReference>
<dbReference type="Pfam" id="PF08443">
    <property type="entry name" value="RimK"/>
    <property type="match status" value="1"/>
</dbReference>
<protein>
    <recommendedName>
        <fullName evidence="6">Cyanophycin synthetase</fullName>
        <ecNumber evidence="5">6.3.2.29</ecNumber>
        <ecNumber evidence="4">6.3.2.30</ecNumber>
    </recommendedName>
    <alternativeName>
        <fullName evidence="10">Cyanophycin synthase</fullName>
    </alternativeName>
</protein>
<dbReference type="PANTHER" id="PTHR23135:SF18">
    <property type="entry name" value="CYANOPHYCIN SYNTHETASE"/>
    <property type="match status" value="1"/>
</dbReference>
<dbReference type="InterPro" id="IPR044019">
    <property type="entry name" value="Cyanophycin_syn_N"/>
</dbReference>
<dbReference type="Gene3D" id="3.30.470.20">
    <property type="entry name" value="ATP-grasp fold, B domain"/>
    <property type="match status" value="2"/>
</dbReference>
<accession>A0ABW5CY49</accession>
<evidence type="ECO:0000256" key="10">
    <source>
        <dbReference type="ARBA" id="ARBA00031353"/>
    </source>
</evidence>
<evidence type="ECO:0000256" key="6">
    <source>
        <dbReference type="ARBA" id="ARBA00022036"/>
    </source>
</evidence>
<keyword evidence="9 13" id="KW-0067">ATP-binding</keyword>
<dbReference type="RefSeq" id="WP_250430298.1">
    <property type="nucleotide sequence ID" value="NZ_JALPRR010000003.1"/>
</dbReference>
<evidence type="ECO:0000256" key="4">
    <source>
        <dbReference type="ARBA" id="ARBA00012968"/>
    </source>
</evidence>
<comment type="similarity">
    <text evidence="2">In the C-terminal section; belongs to the MurCDEF family.</text>
</comment>
<dbReference type="Pfam" id="PF02875">
    <property type="entry name" value="Mur_ligase_C"/>
    <property type="match status" value="1"/>
</dbReference>
<dbReference type="NCBIfam" id="NF010623">
    <property type="entry name" value="PRK14016.1"/>
    <property type="match status" value="1"/>
</dbReference>
<dbReference type="SUPFAM" id="SSF53623">
    <property type="entry name" value="MurD-like peptide ligases, catalytic domain"/>
    <property type="match status" value="1"/>
</dbReference>
<dbReference type="InterPro" id="IPR011810">
    <property type="entry name" value="Cya_phycin_syn"/>
</dbReference>
<evidence type="ECO:0000256" key="13">
    <source>
        <dbReference type="PROSITE-ProRule" id="PRU00409"/>
    </source>
</evidence>
<keyword evidence="7 15" id="KW-0436">Ligase</keyword>
<dbReference type="InterPro" id="IPR018109">
    <property type="entry name" value="Folylpolyglutamate_synth_CS"/>
</dbReference>
<dbReference type="InterPro" id="IPR013651">
    <property type="entry name" value="ATP-grasp_RimK-type"/>
</dbReference>
<dbReference type="InterPro" id="IPR011761">
    <property type="entry name" value="ATP-grasp"/>
</dbReference>
<feature type="domain" description="ATP-grasp" evidence="14">
    <location>
        <begin position="221"/>
        <end position="474"/>
    </location>
</feature>
<evidence type="ECO:0000256" key="12">
    <source>
        <dbReference type="ARBA" id="ARBA00048425"/>
    </source>
</evidence>
<evidence type="ECO:0000256" key="2">
    <source>
        <dbReference type="ARBA" id="ARBA00009060"/>
    </source>
</evidence>
<dbReference type="EC" id="6.3.2.30" evidence="4"/>
<comment type="function">
    <text evidence="1">Catalyzes the ATP-dependent polymerization of arginine and aspartate to multi-L-arginyl-poly-L-aspartic acid (cyanophycin; a water-insoluble reserve polymer).</text>
</comment>
<dbReference type="PROSITE" id="PS01011">
    <property type="entry name" value="FOLYLPOLYGLU_SYNT_1"/>
    <property type="match status" value="1"/>
</dbReference>
<dbReference type="GO" id="GO:0071160">
    <property type="term" value="F:cyanophycin synthetase activity (L-aspartate-adding)"/>
    <property type="evidence" value="ECO:0007669"/>
    <property type="project" value="UniProtKB-EC"/>
</dbReference>
<dbReference type="PROSITE" id="PS50975">
    <property type="entry name" value="ATP_GRASP"/>
    <property type="match status" value="1"/>
</dbReference>
<comment type="caution">
    <text evidence="15">The sequence shown here is derived from an EMBL/GenBank/DDBJ whole genome shotgun (WGS) entry which is preliminary data.</text>
</comment>
<dbReference type="SUPFAM" id="SSF56059">
    <property type="entry name" value="Glutathione synthetase ATP-binding domain-like"/>
    <property type="match status" value="1"/>
</dbReference>
<organism evidence="15 16">
    <name type="scientific">Pontibacter ruber</name>
    <dbReference type="NCBI Taxonomy" id="1343895"/>
    <lineage>
        <taxon>Bacteria</taxon>
        <taxon>Pseudomonadati</taxon>
        <taxon>Bacteroidota</taxon>
        <taxon>Cytophagia</taxon>
        <taxon>Cytophagales</taxon>
        <taxon>Hymenobacteraceae</taxon>
        <taxon>Pontibacter</taxon>
    </lineage>
</organism>
<evidence type="ECO:0000256" key="7">
    <source>
        <dbReference type="ARBA" id="ARBA00022598"/>
    </source>
</evidence>
<dbReference type="Gene3D" id="3.90.190.20">
    <property type="entry name" value="Mur ligase, C-terminal domain"/>
    <property type="match status" value="1"/>
</dbReference>
<dbReference type="InterPro" id="IPR004101">
    <property type="entry name" value="Mur_ligase_C"/>
</dbReference>
<evidence type="ECO:0000256" key="5">
    <source>
        <dbReference type="ARBA" id="ARBA00013005"/>
    </source>
</evidence>
<evidence type="ECO:0000313" key="16">
    <source>
        <dbReference type="Proteomes" id="UP001597374"/>
    </source>
</evidence>
<dbReference type="InterPro" id="IPR036565">
    <property type="entry name" value="Mur-like_cat_sf"/>
</dbReference>
<dbReference type="Pfam" id="PF08245">
    <property type="entry name" value="Mur_ligase_M"/>
    <property type="match status" value="1"/>
</dbReference>
<keyword evidence="16" id="KW-1185">Reference proteome</keyword>
<evidence type="ECO:0000256" key="3">
    <source>
        <dbReference type="ARBA" id="ARBA00011738"/>
    </source>
</evidence>
<proteinExistence type="inferred from homology"/>
<comment type="catalytic activity">
    <reaction evidence="12">
        <text>[L-4-(L-arginin-2-N-yl)aspartate](n) + L-aspartate + ATP = [L-4-(L-arginin-2-N-yl)aspartate](n)-L-aspartate + ADP + phosphate + H(+)</text>
        <dbReference type="Rhea" id="RHEA:13277"/>
        <dbReference type="Rhea" id="RHEA-COMP:13728"/>
        <dbReference type="Rhea" id="RHEA-COMP:13733"/>
        <dbReference type="ChEBI" id="CHEBI:15378"/>
        <dbReference type="ChEBI" id="CHEBI:29991"/>
        <dbReference type="ChEBI" id="CHEBI:30616"/>
        <dbReference type="ChEBI" id="CHEBI:43474"/>
        <dbReference type="ChEBI" id="CHEBI:137986"/>
        <dbReference type="ChEBI" id="CHEBI:137990"/>
        <dbReference type="ChEBI" id="CHEBI:456216"/>
        <dbReference type="EC" id="6.3.2.29"/>
    </reaction>
</comment>
<reference evidence="16" key="1">
    <citation type="journal article" date="2019" name="Int. J. Syst. Evol. Microbiol.">
        <title>The Global Catalogue of Microorganisms (GCM) 10K type strain sequencing project: providing services to taxonomists for standard genome sequencing and annotation.</title>
        <authorList>
            <consortium name="The Broad Institute Genomics Platform"/>
            <consortium name="The Broad Institute Genome Sequencing Center for Infectious Disease"/>
            <person name="Wu L."/>
            <person name="Ma J."/>
        </authorList>
    </citation>
    <scope>NUCLEOTIDE SEQUENCE [LARGE SCALE GENOMIC DNA]</scope>
    <source>
        <strain evidence="16">CGMCC 4.1782</strain>
    </source>
</reference>
<dbReference type="NCBIfam" id="TIGR02068">
    <property type="entry name" value="cya_phycin_syn"/>
    <property type="match status" value="1"/>
</dbReference>
<evidence type="ECO:0000259" key="14">
    <source>
        <dbReference type="PROSITE" id="PS50975"/>
    </source>
</evidence>
<dbReference type="GO" id="GO:0071161">
    <property type="term" value="F:cyanophycin synthetase activity (L-arginine-adding)"/>
    <property type="evidence" value="ECO:0007669"/>
    <property type="project" value="UniProtKB-EC"/>
</dbReference>
<dbReference type="EC" id="6.3.2.29" evidence="5"/>
<dbReference type="SUPFAM" id="SSF53244">
    <property type="entry name" value="MurD-like peptide ligases, peptide-binding domain"/>
    <property type="match status" value="1"/>
</dbReference>
<gene>
    <name evidence="15" type="primary">cphA</name>
    <name evidence="15" type="ORF">ACFSKP_13955</name>
</gene>